<dbReference type="AlphaFoldDB" id="A0A1W2DTV6"/>
<evidence type="ECO:0000313" key="5">
    <source>
        <dbReference type="Proteomes" id="UP000192678"/>
    </source>
</evidence>
<feature type="transmembrane region" description="Helical" evidence="1">
    <location>
        <begin position="68"/>
        <end position="90"/>
    </location>
</feature>
<evidence type="ECO:0000259" key="2">
    <source>
        <dbReference type="Pfam" id="PF04773"/>
    </source>
</evidence>
<dbReference type="PANTHER" id="PTHR30273">
    <property type="entry name" value="PERIPLASMIC SIGNAL SENSOR AND SIGMA FACTOR ACTIVATOR FECR-RELATED"/>
    <property type="match status" value="1"/>
</dbReference>
<dbReference type="Gene3D" id="3.55.50.30">
    <property type="match status" value="1"/>
</dbReference>
<dbReference type="InterPro" id="IPR012373">
    <property type="entry name" value="Ferrdict_sens_TM"/>
</dbReference>
<dbReference type="STRING" id="475255.SAMN04488101_10835"/>
<dbReference type="InterPro" id="IPR032508">
    <property type="entry name" value="FecR_C"/>
</dbReference>
<dbReference type="PANTHER" id="PTHR30273:SF2">
    <property type="entry name" value="PROTEIN FECR"/>
    <property type="match status" value="1"/>
</dbReference>
<dbReference type="EMBL" id="FWYB01000008">
    <property type="protein sequence ID" value="SMD00452.1"/>
    <property type="molecule type" value="Genomic_DNA"/>
</dbReference>
<dbReference type="InterPro" id="IPR006860">
    <property type="entry name" value="FecR"/>
</dbReference>
<gene>
    <name evidence="4" type="ORF">SAMN04488101_10835</name>
</gene>
<dbReference type="Pfam" id="PF04773">
    <property type="entry name" value="FecR"/>
    <property type="match status" value="1"/>
</dbReference>
<feature type="domain" description="FecR protein" evidence="2">
    <location>
        <begin position="163"/>
        <end position="259"/>
    </location>
</feature>
<accession>A0A1W2DTV6</accession>
<proteinExistence type="predicted"/>
<dbReference type="Proteomes" id="UP000192678">
    <property type="component" value="Unassembled WGS sequence"/>
</dbReference>
<keyword evidence="1" id="KW-1133">Transmembrane helix</keyword>
<keyword evidence="5" id="KW-1185">Reference proteome</keyword>
<dbReference type="PIRSF" id="PIRSF018266">
    <property type="entry name" value="FecR"/>
    <property type="match status" value="1"/>
</dbReference>
<evidence type="ECO:0000256" key="1">
    <source>
        <dbReference type="SAM" id="Phobius"/>
    </source>
</evidence>
<evidence type="ECO:0000313" key="4">
    <source>
        <dbReference type="EMBL" id="SMD00452.1"/>
    </source>
</evidence>
<dbReference type="GO" id="GO:0016989">
    <property type="term" value="F:sigma factor antagonist activity"/>
    <property type="evidence" value="ECO:0007669"/>
    <property type="project" value="TreeGrafter"/>
</dbReference>
<keyword evidence="1" id="KW-0472">Membrane</keyword>
<protein>
    <submittedName>
        <fullName evidence="4">FecR family protein</fullName>
    </submittedName>
</protein>
<name>A0A1W2DTV6_9SPHI</name>
<reference evidence="4 5" key="1">
    <citation type="submission" date="2017-04" db="EMBL/GenBank/DDBJ databases">
        <authorList>
            <person name="Afonso C.L."/>
            <person name="Miller P.J."/>
            <person name="Scott M.A."/>
            <person name="Spackman E."/>
            <person name="Goraichik I."/>
            <person name="Dimitrov K.M."/>
            <person name="Suarez D.L."/>
            <person name="Swayne D.E."/>
        </authorList>
    </citation>
    <scope>NUCLEOTIDE SEQUENCE [LARGE SCALE GENOMIC DNA]</scope>
    <source>
        <strain evidence="4 5">DSM 19625</strain>
    </source>
</reference>
<dbReference type="RefSeq" id="WP_084290148.1">
    <property type="nucleotide sequence ID" value="NZ_FWYB01000008.1"/>
</dbReference>
<dbReference type="Pfam" id="PF16344">
    <property type="entry name" value="FecR_C"/>
    <property type="match status" value="1"/>
</dbReference>
<evidence type="ECO:0000259" key="3">
    <source>
        <dbReference type="Pfam" id="PF16344"/>
    </source>
</evidence>
<dbReference type="Gene3D" id="2.60.120.1440">
    <property type="match status" value="1"/>
</dbReference>
<dbReference type="OrthoDB" id="1099963at2"/>
<organism evidence="4 5">
    <name type="scientific">Pedobacter nyackensis</name>
    <dbReference type="NCBI Taxonomy" id="475255"/>
    <lineage>
        <taxon>Bacteria</taxon>
        <taxon>Pseudomonadati</taxon>
        <taxon>Bacteroidota</taxon>
        <taxon>Sphingobacteriia</taxon>
        <taxon>Sphingobacteriales</taxon>
        <taxon>Sphingobacteriaceae</taxon>
        <taxon>Pedobacter</taxon>
    </lineage>
</organism>
<sequence length="369" mass="41366">MENIDLQHLLRKYKAGSCNPEELALLENWYLQWQVEPKQLTEEDLIDLKKDIWQKIDEETKVTKPVKLWPRIGIAAAVAAIILSTGIWFLKNNQSGPHTYASDVAPGRSGATLTLANGQKINLTSAANGELASQSGVTISKSANGQLIYEIKENTNQEVQLNTLSTANGETYKVRLPDGSLVWLNATSSLTFSSNLNEGGKRRVKLIGEGYFEVAKDKDRPFIVESSNQEVEVLGTHFNINAYQDEDMIKTTLIEGSVKVSTLQLQKTLLPGHEAVKSGNDIQVHNVKAEQAAAWKDGRFVFDDKKIGDIMKMIERWYNVQVIYEGEMPEDLFLGSVSRFDHVSQVLNVLESTGRIHFKVEDRKIYVSR</sequence>
<keyword evidence="1" id="KW-0812">Transmembrane</keyword>
<feature type="domain" description="Protein FecR C-terminal" evidence="3">
    <location>
        <begin position="299"/>
        <end position="367"/>
    </location>
</feature>